<comment type="caution">
    <text evidence="2">The sequence shown here is derived from an EMBL/GenBank/DDBJ whole genome shotgun (WGS) entry which is preliminary data.</text>
</comment>
<feature type="domain" description="Hemerythrin-like" evidence="1">
    <location>
        <begin position="13"/>
        <end position="134"/>
    </location>
</feature>
<dbReference type="EMBL" id="JAVDXQ010000002">
    <property type="protein sequence ID" value="MDR7296249.1"/>
    <property type="molecule type" value="Genomic_DNA"/>
</dbReference>
<protein>
    <submittedName>
        <fullName evidence="2">Hemerythrin superfamily protein</fullName>
    </submittedName>
</protein>
<dbReference type="PANTHER" id="PTHR35585:SF1">
    <property type="entry name" value="HHE DOMAIN PROTEIN (AFU_ORTHOLOGUE AFUA_4G00730)"/>
    <property type="match status" value="1"/>
</dbReference>
<dbReference type="Pfam" id="PF01814">
    <property type="entry name" value="Hemerythrin"/>
    <property type="match status" value="1"/>
</dbReference>
<dbReference type="RefSeq" id="WP_310343492.1">
    <property type="nucleotide sequence ID" value="NZ_JAVDXQ010000002.1"/>
</dbReference>
<accession>A0ABU1Z6J6</accession>
<keyword evidence="3" id="KW-1185">Reference proteome</keyword>
<evidence type="ECO:0000313" key="3">
    <source>
        <dbReference type="Proteomes" id="UP001180536"/>
    </source>
</evidence>
<reference evidence="2 3" key="1">
    <citation type="submission" date="2023-07" db="EMBL/GenBank/DDBJ databases">
        <title>Sorghum-associated microbial communities from plants grown in Nebraska, USA.</title>
        <authorList>
            <person name="Schachtman D."/>
        </authorList>
    </citation>
    <scope>NUCLEOTIDE SEQUENCE [LARGE SCALE GENOMIC DNA]</scope>
    <source>
        <strain evidence="2 3">BE310</strain>
    </source>
</reference>
<dbReference type="Gene3D" id="1.20.120.520">
    <property type="entry name" value="nmb1532 protein domain like"/>
    <property type="match status" value="1"/>
</dbReference>
<sequence>MANTPKTAASTDAIQLLTADHKEVKALFKAYEQLVEAEGDDEEKQQLALEICTKLTVHATVEEELFYPAARDVLEDDEDLVDEADVEHACAKDLMAQIMQSAPEDPLYDAKVKVLGEYIDHHVKEEEGEMFPKIKKSDLDVEALGEEMAQRKEELLAEMEEAQ</sequence>
<dbReference type="CDD" id="cd12108">
    <property type="entry name" value="Hr-like"/>
    <property type="match status" value="1"/>
</dbReference>
<proteinExistence type="predicted"/>
<dbReference type="InterPro" id="IPR012312">
    <property type="entry name" value="Hemerythrin-like"/>
</dbReference>
<dbReference type="PANTHER" id="PTHR35585">
    <property type="entry name" value="HHE DOMAIN PROTEIN (AFU_ORTHOLOGUE AFUA_4G00730)"/>
    <property type="match status" value="1"/>
</dbReference>
<gene>
    <name evidence="2" type="ORF">J2X16_001588</name>
</gene>
<dbReference type="Proteomes" id="UP001180536">
    <property type="component" value="Unassembled WGS sequence"/>
</dbReference>
<evidence type="ECO:0000259" key="1">
    <source>
        <dbReference type="Pfam" id="PF01814"/>
    </source>
</evidence>
<name>A0ABU1Z6J6_9BURK</name>
<evidence type="ECO:0000313" key="2">
    <source>
        <dbReference type="EMBL" id="MDR7296249.1"/>
    </source>
</evidence>
<organism evidence="2 3">
    <name type="scientific">Pelomonas aquatica</name>
    <dbReference type="NCBI Taxonomy" id="431058"/>
    <lineage>
        <taxon>Bacteria</taxon>
        <taxon>Pseudomonadati</taxon>
        <taxon>Pseudomonadota</taxon>
        <taxon>Betaproteobacteria</taxon>
        <taxon>Burkholderiales</taxon>
        <taxon>Sphaerotilaceae</taxon>
        <taxon>Roseateles</taxon>
    </lineage>
</organism>